<dbReference type="SMART" id="SM00458">
    <property type="entry name" value="RICIN"/>
    <property type="match status" value="1"/>
</dbReference>
<dbReference type="EMBL" id="JAACJL010000015">
    <property type="protein sequence ID" value="KAF4620415.1"/>
    <property type="molecule type" value="Genomic_DNA"/>
</dbReference>
<feature type="signal peptide" evidence="1">
    <location>
        <begin position="1"/>
        <end position="25"/>
    </location>
</feature>
<comment type="caution">
    <text evidence="3">The sequence shown here is derived from an EMBL/GenBank/DDBJ whole genome shotgun (WGS) entry which is preliminary data.</text>
</comment>
<sequence length="326" mass="35173">MRFATSAPVTLIALAAAGAAAPTESMEYTIRNNCPAPLAVYINGRSQGILRRDTSLNRRLDASWSGFIYSSSNGGNANGVGTTRAAFYGETDYYYIVKQEGGFNMGVSISPKAARNGTLCERITCDSDSCQDAFTAPPTDFRAARVDAPLHSCPYNRRGYTVTFCPSGRFPGPAPTSSSVIPSPTPPVANTVRIHPLASQGKCLDVRGAVFQNGTPVQVYDCNGTNAQRWVVKRGAVDWIQVAGTNFCLDAGSNPANGVGMKIWTCYKNLPAQEWKFTNDGRVLLANSVFALDLTEGSLKNANQVQTWTFYPDNSNQKWTTSVVYA</sequence>
<evidence type="ECO:0000313" key="3">
    <source>
        <dbReference type="EMBL" id="KAF4620415.1"/>
    </source>
</evidence>
<dbReference type="CDD" id="cd00161">
    <property type="entry name" value="beta-trefoil_Ricin-like"/>
    <property type="match status" value="1"/>
</dbReference>
<dbReference type="SMART" id="SM00205">
    <property type="entry name" value="THN"/>
    <property type="match status" value="1"/>
</dbReference>
<dbReference type="InterPro" id="IPR035992">
    <property type="entry name" value="Ricin_B-like_lectins"/>
</dbReference>
<dbReference type="PROSITE" id="PS50231">
    <property type="entry name" value="RICIN_B_LECTIN"/>
    <property type="match status" value="1"/>
</dbReference>
<dbReference type="Pfam" id="PF00652">
    <property type="entry name" value="Ricin_B_lectin"/>
    <property type="match status" value="1"/>
</dbReference>
<evidence type="ECO:0000256" key="1">
    <source>
        <dbReference type="SAM" id="SignalP"/>
    </source>
</evidence>
<gene>
    <name evidence="3" type="ORF">D9613_000170</name>
</gene>
<evidence type="ECO:0000259" key="2">
    <source>
        <dbReference type="SMART" id="SM00458"/>
    </source>
</evidence>
<feature type="chain" id="PRO_5034088655" description="Ricin B lectin domain-containing protein" evidence="1">
    <location>
        <begin position="26"/>
        <end position="326"/>
    </location>
</feature>
<dbReference type="Proteomes" id="UP000521872">
    <property type="component" value="Unassembled WGS sequence"/>
</dbReference>
<dbReference type="SUPFAM" id="SSF49870">
    <property type="entry name" value="Osmotin, thaumatin-like protein"/>
    <property type="match status" value="1"/>
</dbReference>
<name>A0A8H4VU56_9AGAR</name>
<accession>A0A8H4VU56</accession>
<evidence type="ECO:0000313" key="4">
    <source>
        <dbReference type="Proteomes" id="UP000521872"/>
    </source>
</evidence>
<dbReference type="InterPro" id="IPR037176">
    <property type="entry name" value="Osmotin/thaumatin-like_sf"/>
</dbReference>
<dbReference type="InterPro" id="IPR000772">
    <property type="entry name" value="Ricin_B_lectin"/>
</dbReference>
<feature type="domain" description="Ricin B lectin" evidence="2">
    <location>
        <begin position="186"/>
        <end position="322"/>
    </location>
</feature>
<organism evidence="3 4">
    <name type="scientific">Agrocybe pediades</name>
    <dbReference type="NCBI Taxonomy" id="84607"/>
    <lineage>
        <taxon>Eukaryota</taxon>
        <taxon>Fungi</taxon>
        <taxon>Dikarya</taxon>
        <taxon>Basidiomycota</taxon>
        <taxon>Agaricomycotina</taxon>
        <taxon>Agaricomycetes</taxon>
        <taxon>Agaricomycetidae</taxon>
        <taxon>Agaricales</taxon>
        <taxon>Agaricineae</taxon>
        <taxon>Strophariaceae</taxon>
        <taxon>Agrocybe</taxon>
    </lineage>
</organism>
<dbReference type="AlphaFoldDB" id="A0A8H4VU56"/>
<keyword evidence="1" id="KW-0732">Signal</keyword>
<reference evidence="3 4" key="1">
    <citation type="submission" date="2019-12" db="EMBL/GenBank/DDBJ databases">
        <authorList>
            <person name="Floudas D."/>
            <person name="Bentzer J."/>
            <person name="Ahren D."/>
            <person name="Johansson T."/>
            <person name="Persson P."/>
            <person name="Tunlid A."/>
        </authorList>
    </citation>
    <scope>NUCLEOTIDE SEQUENCE [LARGE SCALE GENOMIC DNA]</scope>
    <source>
        <strain evidence="3 4">CBS 102.39</strain>
    </source>
</reference>
<dbReference type="SUPFAM" id="SSF50370">
    <property type="entry name" value="Ricin B-like lectins"/>
    <property type="match status" value="1"/>
</dbReference>
<dbReference type="Gene3D" id="2.80.10.50">
    <property type="match status" value="2"/>
</dbReference>
<proteinExistence type="predicted"/>
<protein>
    <recommendedName>
        <fullName evidence="2">Ricin B lectin domain-containing protein</fullName>
    </recommendedName>
</protein>
<keyword evidence="4" id="KW-1185">Reference proteome</keyword>
<dbReference type="InterPro" id="IPR001938">
    <property type="entry name" value="Thaumatin"/>
</dbReference>